<dbReference type="InterPro" id="IPR003018">
    <property type="entry name" value="GAF"/>
</dbReference>
<dbReference type="InterPro" id="IPR000014">
    <property type="entry name" value="PAS"/>
</dbReference>
<dbReference type="CDD" id="cd19920">
    <property type="entry name" value="REC_PA4781-like"/>
    <property type="match status" value="1"/>
</dbReference>
<dbReference type="InterPro" id="IPR013655">
    <property type="entry name" value="PAS_fold_3"/>
</dbReference>
<evidence type="ECO:0000256" key="3">
    <source>
        <dbReference type="ARBA" id="ARBA00022777"/>
    </source>
</evidence>
<dbReference type="AlphaFoldDB" id="A0A951U8S5"/>
<dbReference type="InterPro" id="IPR001789">
    <property type="entry name" value="Sig_transdc_resp-reg_receiver"/>
</dbReference>
<dbReference type="Gene3D" id="3.30.450.40">
    <property type="match status" value="1"/>
</dbReference>
<dbReference type="CDD" id="cd00130">
    <property type="entry name" value="PAS"/>
    <property type="match status" value="1"/>
</dbReference>
<comment type="caution">
    <text evidence="10">The sequence shown here is derived from an EMBL/GenBank/DDBJ whole genome shotgun (WGS) entry which is preliminary data.</text>
</comment>
<sequence>MNSHSIHTFKPDILLVDDNRDNLRLLSTMLSDSGYKVRKAINGNLALRAIEVAKPDLILLDINMPEINGYEVCRRLKAHKETADIPVIFISALDEVLDKVKAFEIGGLDYITKPFEVQEVLARVKNQVTISIQKKELLFQQNQLIEQNAKLQLLLTTTVAISEADDFISALEATLCQVCEKIGWDFGEFWLPNSQASVFELGKGWYARDQGFEKFRRKSKTLAFATHRDLLRQICLSHQPSWTIDVSVEPNDIFQRNQLAQEVGLKTCLGVPILFNEKVLAVWVFFKQKASSPDPQLIELVNALATQLGSLIQRKHSESALRESQRQFVAMAANIPGCVYRGVVHPDGRTKLLYISEGEHELTGLSPKAAMAELERLLGTLPPDSQADFYEALKASAKSHKPVTQEYPITSADGEVKWVRNSARYSLMDNGDVMVDGVAIDISDCLRNSFASDTKAGERVQLLENAIAEGTASFHSASHDNLTIRDST</sequence>
<evidence type="ECO:0000256" key="5">
    <source>
        <dbReference type="ARBA" id="ARBA00023015"/>
    </source>
</evidence>
<dbReference type="Gene3D" id="3.40.50.2300">
    <property type="match status" value="1"/>
</dbReference>
<dbReference type="Gene3D" id="3.30.450.20">
    <property type="entry name" value="PAS domain"/>
    <property type="match status" value="1"/>
</dbReference>
<proteinExistence type="predicted"/>
<dbReference type="EMBL" id="JAHHIF010000001">
    <property type="protein sequence ID" value="MBW4542851.1"/>
    <property type="molecule type" value="Genomic_DNA"/>
</dbReference>
<dbReference type="Pfam" id="PF13185">
    <property type="entry name" value="GAF_2"/>
    <property type="match status" value="1"/>
</dbReference>
<dbReference type="PROSITE" id="PS50110">
    <property type="entry name" value="RESPONSE_REGULATORY"/>
    <property type="match status" value="1"/>
</dbReference>
<dbReference type="GO" id="GO:0016301">
    <property type="term" value="F:kinase activity"/>
    <property type="evidence" value="ECO:0007669"/>
    <property type="project" value="UniProtKB-KW"/>
</dbReference>
<dbReference type="SUPFAM" id="SSF55781">
    <property type="entry name" value="GAF domain-like"/>
    <property type="match status" value="1"/>
</dbReference>
<keyword evidence="2" id="KW-0808">Transferase</keyword>
<reference evidence="10" key="1">
    <citation type="submission" date="2021-05" db="EMBL/GenBank/DDBJ databases">
        <authorList>
            <person name="Pietrasiak N."/>
            <person name="Ward R."/>
            <person name="Stajich J.E."/>
            <person name="Kurbessoian T."/>
        </authorList>
    </citation>
    <scope>NUCLEOTIDE SEQUENCE</scope>
    <source>
        <strain evidence="10">CPER-KK1</strain>
    </source>
</reference>
<dbReference type="GO" id="GO:0006355">
    <property type="term" value="P:regulation of DNA-templated transcription"/>
    <property type="evidence" value="ECO:0007669"/>
    <property type="project" value="TreeGrafter"/>
</dbReference>
<evidence type="ECO:0000313" key="11">
    <source>
        <dbReference type="Proteomes" id="UP000753908"/>
    </source>
</evidence>
<feature type="modified residue" description="4-aspartylphosphate" evidence="8">
    <location>
        <position position="61"/>
    </location>
</feature>
<dbReference type="InterPro" id="IPR011006">
    <property type="entry name" value="CheY-like_superfamily"/>
</dbReference>
<dbReference type="GO" id="GO:0005829">
    <property type="term" value="C:cytosol"/>
    <property type="evidence" value="ECO:0007669"/>
    <property type="project" value="TreeGrafter"/>
</dbReference>
<dbReference type="GO" id="GO:0000156">
    <property type="term" value="F:phosphorelay response regulator activity"/>
    <property type="evidence" value="ECO:0007669"/>
    <property type="project" value="TreeGrafter"/>
</dbReference>
<evidence type="ECO:0000256" key="8">
    <source>
        <dbReference type="PROSITE-ProRule" id="PRU00169"/>
    </source>
</evidence>
<keyword evidence="4" id="KW-0902">Two-component regulatory system</keyword>
<keyword evidence="7" id="KW-0804">Transcription</keyword>
<organism evidence="10 11">
    <name type="scientific">Symplocastrum torsivum CPER-KK1</name>
    <dbReference type="NCBI Taxonomy" id="450513"/>
    <lineage>
        <taxon>Bacteria</taxon>
        <taxon>Bacillati</taxon>
        <taxon>Cyanobacteriota</taxon>
        <taxon>Cyanophyceae</taxon>
        <taxon>Oscillatoriophycideae</taxon>
        <taxon>Oscillatoriales</taxon>
        <taxon>Microcoleaceae</taxon>
        <taxon>Symplocastrum</taxon>
    </lineage>
</organism>
<reference evidence="10" key="2">
    <citation type="journal article" date="2022" name="Microbiol. Resour. Announc.">
        <title>Metagenome Sequencing to Explore Phylogenomics of Terrestrial Cyanobacteria.</title>
        <authorList>
            <person name="Ward R.D."/>
            <person name="Stajich J.E."/>
            <person name="Johansen J.R."/>
            <person name="Huntemann M."/>
            <person name="Clum A."/>
            <person name="Foster B."/>
            <person name="Foster B."/>
            <person name="Roux S."/>
            <person name="Palaniappan K."/>
            <person name="Varghese N."/>
            <person name="Mukherjee S."/>
            <person name="Reddy T.B.K."/>
            <person name="Daum C."/>
            <person name="Copeland A."/>
            <person name="Chen I.A."/>
            <person name="Ivanova N.N."/>
            <person name="Kyrpides N.C."/>
            <person name="Shapiro N."/>
            <person name="Eloe-Fadrosh E.A."/>
            <person name="Pietrasiak N."/>
        </authorList>
    </citation>
    <scope>NUCLEOTIDE SEQUENCE</scope>
    <source>
        <strain evidence="10">CPER-KK1</strain>
    </source>
</reference>
<dbReference type="InterPro" id="IPR029016">
    <property type="entry name" value="GAF-like_dom_sf"/>
</dbReference>
<evidence type="ECO:0000256" key="2">
    <source>
        <dbReference type="ARBA" id="ARBA00022679"/>
    </source>
</evidence>
<gene>
    <name evidence="10" type="ORF">KME25_00150</name>
</gene>
<dbReference type="InterPro" id="IPR039420">
    <property type="entry name" value="WalR-like"/>
</dbReference>
<accession>A0A951U8S5</accession>
<dbReference type="PANTHER" id="PTHR48111:SF1">
    <property type="entry name" value="TWO-COMPONENT RESPONSE REGULATOR ORR33"/>
    <property type="match status" value="1"/>
</dbReference>
<evidence type="ECO:0000259" key="9">
    <source>
        <dbReference type="PROSITE" id="PS50110"/>
    </source>
</evidence>
<evidence type="ECO:0000313" key="10">
    <source>
        <dbReference type="EMBL" id="MBW4542851.1"/>
    </source>
</evidence>
<dbReference type="GO" id="GO:0032993">
    <property type="term" value="C:protein-DNA complex"/>
    <property type="evidence" value="ECO:0007669"/>
    <property type="project" value="TreeGrafter"/>
</dbReference>
<dbReference type="SUPFAM" id="SSF52172">
    <property type="entry name" value="CheY-like"/>
    <property type="match status" value="1"/>
</dbReference>
<dbReference type="GO" id="GO:0000976">
    <property type="term" value="F:transcription cis-regulatory region binding"/>
    <property type="evidence" value="ECO:0007669"/>
    <property type="project" value="TreeGrafter"/>
</dbReference>
<dbReference type="PANTHER" id="PTHR48111">
    <property type="entry name" value="REGULATOR OF RPOS"/>
    <property type="match status" value="1"/>
</dbReference>
<keyword evidence="6" id="KW-0238">DNA-binding</keyword>
<evidence type="ECO:0000256" key="4">
    <source>
        <dbReference type="ARBA" id="ARBA00023012"/>
    </source>
</evidence>
<dbReference type="Pfam" id="PF08447">
    <property type="entry name" value="PAS_3"/>
    <property type="match status" value="1"/>
</dbReference>
<evidence type="ECO:0000256" key="1">
    <source>
        <dbReference type="ARBA" id="ARBA00022553"/>
    </source>
</evidence>
<dbReference type="Proteomes" id="UP000753908">
    <property type="component" value="Unassembled WGS sequence"/>
</dbReference>
<dbReference type="SUPFAM" id="SSF55785">
    <property type="entry name" value="PYP-like sensor domain (PAS domain)"/>
    <property type="match status" value="1"/>
</dbReference>
<feature type="domain" description="Response regulatory" evidence="9">
    <location>
        <begin position="12"/>
        <end position="128"/>
    </location>
</feature>
<protein>
    <submittedName>
        <fullName evidence="10">Response regulator</fullName>
    </submittedName>
</protein>
<keyword evidence="5" id="KW-0805">Transcription regulation</keyword>
<name>A0A951U8S5_9CYAN</name>
<dbReference type="SMART" id="SM00448">
    <property type="entry name" value="REC"/>
    <property type="match status" value="1"/>
</dbReference>
<dbReference type="Pfam" id="PF00072">
    <property type="entry name" value="Response_reg"/>
    <property type="match status" value="1"/>
</dbReference>
<keyword evidence="1 8" id="KW-0597">Phosphoprotein</keyword>
<evidence type="ECO:0000256" key="7">
    <source>
        <dbReference type="ARBA" id="ARBA00023163"/>
    </source>
</evidence>
<dbReference type="InterPro" id="IPR035965">
    <property type="entry name" value="PAS-like_dom_sf"/>
</dbReference>
<evidence type="ECO:0000256" key="6">
    <source>
        <dbReference type="ARBA" id="ARBA00023125"/>
    </source>
</evidence>
<keyword evidence="3" id="KW-0418">Kinase</keyword>